<dbReference type="Proteomes" id="UP000248863">
    <property type="component" value="Unassembled WGS sequence"/>
</dbReference>
<reference evidence="2 3" key="1">
    <citation type="submission" date="2017-07" db="EMBL/GenBank/DDBJ databases">
        <title>Draft Genome Sequences of Select Purple Nonsulfur Bacteria.</title>
        <authorList>
            <person name="Lasarre B."/>
            <person name="Mckinlay J.B."/>
        </authorList>
    </citation>
    <scope>NUCLEOTIDE SEQUENCE [LARGE SCALE GENOMIC DNA]</scope>
    <source>
        <strain evidence="2 3">DSM 11907</strain>
    </source>
</reference>
<evidence type="ECO:0000259" key="1">
    <source>
        <dbReference type="Pfam" id="PF00156"/>
    </source>
</evidence>
<gene>
    <name evidence="2" type="ORF">CH338_15655</name>
</gene>
<name>A0A327KHD9_9BRAD</name>
<dbReference type="InterPro" id="IPR000836">
    <property type="entry name" value="PRTase_dom"/>
</dbReference>
<dbReference type="PANTHER" id="PTHR43218:SF1">
    <property type="entry name" value="PHOSPHORIBOSYLTRANSFERASE"/>
    <property type="match status" value="1"/>
</dbReference>
<feature type="domain" description="Phosphoribosyltransferase" evidence="1">
    <location>
        <begin position="60"/>
        <end position="197"/>
    </location>
</feature>
<dbReference type="CDD" id="cd06223">
    <property type="entry name" value="PRTases_typeI"/>
    <property type="match status" value="1"/>
</dbReference>
<dbReference type="OrthoDB" id="7060065at2"/>
<organism evidence="2 3">
    <name type="scientific">Rhodoplanes elegans</name>
    <dbReference type="NCBI Taxonomy" id="29408"/>
    <lineage>
        <taxon>Bacteria</taxon>
        <taxon>Pseudomonadati</taxon>
        <taxon>Pseudomonadota</taxon>
        <taxon>Alphaproteobacteria</taxon>
        <taxon>Hyphomicrobiales</taxon>
        <taxon>Nitrobacteraceae</taxon>
        <taxon>Rhodoplanes</taxon>
    </lineage>
</organism>
<sequence>MSTEGFWQHLYPSPAGNPADLPGPPYTDRFPVPVGDGLLLDLPLRTLPEGDHAVASIIINQASFVVVDRFADALAALGRGLAPDVVVGLPTLGLTLAPKVAERLGHAHYVPMGYSRKFWYDEALSEPVSSVTTPTQPKRLYLDPNLIPRLAGKRVVIVDDVVSRGTTVTAARRVLDRAGAATVGALAIMGQTERWKSVLDGLPVRTVFSTPLFERRGDGWWPVAPEPR</sequence>
<dbReference type="Gene3D" id="3.40.50.2020">
    <property type="match status" value="1"/>
</dbReference>
<comment type="caution">
    <text evidence="2">The sequence shown here is derived from an EMBL/GenBank/DDBJ whole genome shotgun (WGS) entry which is preliminary data.</text>
</comment>
<accession>A0A327KHD9</accession>
<dbReference type="SUPFAM" id="SSF53271">
    <property type="entry name" value="PRTase-like"/>
    <property type="match status" value="1"/>
</dbReference>
<dbReference type="PANTHER" id="PTHR43218">
    <property type="entry name" value="PHOSPHORIBOSYLTRANSFERASE-RELATED"/>
    <property type="match status" value="1"/>
</dbReference>
<dbReference type="Pfam" id="PF00156">
    <property type="entry name" value="Pribosyltran"/>
    <property type="match status" value="1"/>
</dbReference>
<protein>
    <recommendedName>
        <fullName evidence="1">Phosphoribosyltransferase domain-containing protein</fullName>
    </recommendedName>
</protein>
<dbReference type="NCBIfam" id="NF004689">
    <property type="entry name" value="PRK06031.1"/>
    <property type="match status" value="1"/>
</dbReference>
<dbReference type="AlphaFoldDB" id="A0A327KHD9"/>
<dbReference type="InterPro" id="IPR029057">
    <property type="entry name" value="PRTase-like"/>
</dbReference>
<proteinExistence type="predicted"/>
<dbReference type="RefSeq" id="WP_111358077.1">
    <property type="nucleotide sequence ID" value="NZ_NHSK01000122.1"/>
</dbReference>
<evidence type="ECO:0000313" key="2">
    <source>
        <dbReference type="EMBL" id="RAI37574.1"/>
    </source>
</evidence>
<keyword evidence="3" id="KW-1185">Reference proteome</keyword>
<dbReference type="EMBL" id="NPEU01000175">
    <property type="protein sequence ID" value="RAI37574.1"/>
    <property type="molecule type" value="Genomic_DNA"/>
</dbReference>
<evidence type="ECO:0000313" key="3">
    <source>
        <dbReference type="Proteomes" id="UP000248863"/>
    </source>
</evidence>